<feature type="domain" description="OmpA-like" evidence="10">
    <location>
        <begin position="194"/>
        <end position="301"/>
    </location>
</feature>
<keyword evidence="3" id="KW-1003">Cell membrane</keyword>
<evidence type="ECO:0000256" key="5">
    <source>
        <dbReference type="ARBA" id="ARBA00022989"/>
    </source>
</evidence>
<evidence type="ECO:0000259" key="10">
    <source>
        <dbReference type="PROSITE" id="PS51123"/>
    </source>
</evidence>
<keyword evidence="4 9" id="KW-0812">Transmembrane</keyword>
<evidence type="ECO:0000256" key="8">
    <source>
        <dbReference type="SAM" id="MobiDB-lite"/>
    </source>
</evidence>
<feature type="transmembrane region" description="Helical" evidence="9">
    <location>
        <begin position="29"/>
        <end position="50"/>
    </location>
</feature>
<comment type="subcellular location">
    <subcellularLocation>
        <location evidence="1">Cell membrane</location>
        <topology evidence="1">Single-pass membrane protein</topology>
    </subcellularLocation>
</comment>
<dbReference type="InterPro" id="IPR006665">
    <property type="entry name" value="OmpA-like"/>
</dbReference>
<evidence type="ECO:0000256" key="3">
    <source>
        <dbReference type="ARBA" id="ARBA00022475"/>
    </source>
</evidence>
<feature type="compositionally biased region" description="Gly residues" evidence="8">
    <location>
        <begin position="13"/>
        <end position="23"/>
    </location>
</feature>
<organism evidence="11 12">
    <name type="scientific">Symbiobacterium thermophilum</name>
    <dbReference type="NCBI Taxonomy" id="2734"/>
    <lineage>
        <taxon>Bacteria</taxon>
        <taxon>Bacillati</taxon>
        <taxon>Bacillota</taxon>
        <taxon>Clostridia</taxon>
        <taxon>Eubacteriales</taxon>
        <taxon>Symbiobacteriaceae</taxon>
        <taxon>Symbiobacterium</taxon>
    </lineage>
</organism>
<evidence type="ECO:0000256" key="2">
    <source>
        <dbReference type="ARBA" id="ARBA00008914"/>
    </source>
</evidence>
<dbReference type="GO" id="GO:0005886">
    <property type="term" value="C:plasma membrane"/>
    <property type="evidence" value="ECO:0007669"/>
    <property type="project" value="UniProtKB-SubCell"/>
</dbReference>
<evidence type="ECO:0000256" key="1">
    <source>
        <dbReference type="ARBA" id="ARBA00004162"/>
    </source>
</evidence>
<dbReference type="InterPro" id="IPR036737">
    <property type="entry name" value="OmpA-like_sf"/>
</dbReference>
<accession>A0A953I299</accession>
<proteinExistence type="inferred from homology"/>
<protein>
    <recommendedName>
        <fullName evidence="10">OmpA-like domain-containing protein</fullName>
    </recommendedName>
</protein>
<dbReference type="Pfam" id="PF13677">
    <property type="entry name" value="MotB_plug"/>
    <property type="match status" value="1"/>
</dbReference>
<reference evidence="11" key="1">
    <citation type="submission" date="2017-11" db="EMBL/GenBank/DDBJ databases">
        <title>Three new genomes from thermophilic consortium.</title>
        <authorList>
            <person name="Quaggio R."/>
            <person name="Amgarten D."/>
            <person name="Setubal J.C."/>
        </authorList>
    </citation>
    <scope>NUCLEOTIDE SEQUENCE</scope>
    <source>
        <strain evidence="11">ZCTH01-B2</strain>
    </source>
</reference>
<dbReference type="Proteomes" id="UP000732377">
    <property type="component" value="Unassembled WGS sequence"/>
</dbReference>
<name>A0A953I299_SYMTR</name>
<dbReference type="PANTHER" id="PTHR30329:SF21">
    <property type="entry name" value="LIPOPROTEIN YIAD-RELATED"/>
    <property type="match status" value="1"/>
</dbReference>
<dbReference type="PROSITE" id="PS51123">
    <property type="entry name" value="OMPA_2"/>
    <property type="match status" value="1"/>
</dbReference>
<comment type="caution">
    <text evidence="11">The sequence shown here is derived from an EMBL/GenBank/DDBJ whole genome shotgun (WGS) entry which is preliminary data.</text>
</comment>
<dbReference type="InterPro" id="IPR025713">
    <property type="entry name" value="MotB-like_N_dom"/>
</dbReference>
<gene>
    <name evidence="11" type="ORF">CWE10_05440</name>
</gene>
<feature type="compositionally biased region" description="Low complexity" evidence="8">
    <location>
        <begin position="1"/>
        <end position="12"/>
    </location>
</feature>
<dbReference type="SUPFAM" id="SSF103088">
    <property type="entry name" value="OmpA-like"/>
    <property type="match status" value="1"/>
</dbReference>
<evidence type="ECO:0000256" key="7">
    <source>
        <dbReference type="PROSITE-ProRule" id="PRU00473"/>
    </source>
</evidence>
<evidence type="ECO:0000313" key="11">
    <source>
        <dbReference type="EMBL" id="MBY6275656.1"/>
    </source>
</evidence>
<evidence type="ECO:0000313" key="12">
    <source>
        <dbReference type="Proteomes" id="UP000732377"/>
    </source>
</evidence>
<evidence type="ECO:0000256" key="4">
    <source>
        <dbReference type="ARBA" id="ARBA00022692"/>
    </source>
</evidence>
<sequence length="301" mass="31179">MLRTKNGSNGANGDHGGGGHGGSGTSRWMVSYADFMTLMFIVFVVFFSFARVDTEKYSSLAKSLAAVLGSSGPDIAPFASGGGRAGIAMPVIPPGRAGSLPDVPDWPTYLIAASAEPVDTEPSGSESATVEPVQPEVPAVVDFEPVSEPPAVVTTPEPAVVGKPEPVDPLAEVADVFRGMPGVRSGLISVALEERGIVLSIAGSLLFDKGEYTIRPDAAPYLADVAAKLHGVELPIMVNGTADAGEGSVEAFELAALRAGAVVQYLTDQHGIAADRFVYFAYGDNSAHGDRVTIVVARRQP</sequence>
<evidence type="ECO:0000256" key="9">
    <source>
        <dbReference type="SAM" id="Phobius"/>
    </source>
</evidence>
<comment type="similarity">
    <text evidence="2">Belongs to the MotB family.</text>
</comment>
<dbReference type="EMBL" id="PIUK01000034">
    <property type="protein sequence ID" value="MBY6275656.1"/>
    <property type="molecule type" value="Genomic_DNA"/>
</dbReference>
<keyword evidence="5 9" id="KW-1133">Transmembrane helix</keyword>
<evidence type="ECO:0000256" key="6">
    <source>
        <dbReference type="ARBA" id="ARBA00023136"/>
    </source>
</evidence>
<keyword evidence="6 7" id="KW-0472">Membrane</keyword>
<dbReference type="PANTHER" id="PTHR30329">
    <property type="entry name" value="STATOR ELEMENT OF FLAGELLAR MOTOR COMPLEX"/>
    <property type="match status" value="1"/>
</dbReference>
<dbReference type="AlphaFoldDB" id="A0A953I299"/>
<feature type="region of interest" description="Disordered" evidence="8">
    <location>
        <begin position="1"/>
        <end position="23"/>
    </location>
</feature>
<dbReference type="InterPro" id="IPR050330">
    <property type="entry name" value="Bact_OuterMem_StrucFunc"/>
</dbReference>
<dbReference type="Gene3D" id="3.30.1330.60">
    <property type="entry name" value="OmpA-like domain"/>
    <property type="match status" value="1"/>
</dbReference>
<dbReference type="Pfam" id="PF00691">
    <property type="entry name" value="OmpA"/>
    <property type="match status" value="1"/>
</dbReference>
<dbReference type="RefSeq" id="WP_273378569.1">
    <property type="nucleotide sequence ID" value="NZ_PIUK01000034.1"/>
</dbReference>